<proteinExistence type="predicted"/>
<protein>
    <recommendedName>
        <fullName evidence="3">Glycosyltransferase</fullName>
    </recommendedName>
</protein>
<dbReference type="SUPFAM" id="SSF53756">
    <property type="entry name" value="UDP-Glycosyltransferase/glycogen phosphorylase"/>
    <property type="match status" value="1"/>
</dbReference>
<dbReference type="Proteomes" id="UP000001225">
    <property type="component" value="Chromosome"/>
</dbReference>
<evidence type="ECO:0000313" key="2">
    <source>
        <dbReference type="Proteomes" id="UP000001225"/>
    </source>
</evidence>
<dbReference type="eggNOG" id="COG0438">
    <property type="taxonomic scope" value="Bacteria"/>
</dbReference>
<name>A9IHB7_BORPD</name>
<keyword evidence="2" id="KW-1185">Reference proteome</keyword>
<dbReference type="KEGG" id="bpt:Bpet4830"/>
<reference evidence="1 2" key="1">
    <citation type="journal article" date="2008" name="BMC Genomics">
        <title>The missing link: Bordetella petrii is endowed with both the metabolic versatility of environmental bacteria and virulence traits of pathogenic Bordetellae.</title>
        <authorList>
            <person name="Gross R."/>
            <person name="Guzman C.A."/>
            <person name="Sebaihia M."/>
            <person name="Martins Dos Santos V.A."/>
            <person name="Pieper D.H."/>
            <person name="Koebnik R."/>
            <person name="Lechner M."/>
            <person name="Bartels D."/>
            <person name="Buhrmester J."/>
            <person name="Choudhuri J.V."/>
            <person name="Ebensen T."/>
            <person name="Gaigalat L."/>
            <person name="Herrmann S."/>
            <person name="Khachane A.N."/>
            <person name="Larisch C."/>
            <person name="Link S."/>
            <person name="Linke B."/>
            <person name="Meyer F."/>
            <person name="Mormann S."/>
            <person name="Nakunst D."/>
            <person name="Rueckert C."/>
            <person name="Schneiker-Bekel S."/>
            <person name="Schulze K."/>
            <person name="Vorhoelter F.J."/>
            <person name="Yevsa T."/>
            <person name="Engle J.T."/>
            <person name="Goldman W.E."/>
            <person name="Puehler A."/>
            <person name="Goebel U.B."/>
            <person name="Goesmann A."/>
            <person name="Bloecker H."/>
            <person name="Kaiser O."/>
            <person name="Martinez-Arias R."/>
        </authorList>
    </citation>
    <scope>NUCLEOTIDE SEQUENCE [LARGE SCALE GENOMIC DNA]</scope>
    <source>
        <strain evidence="2">ATCC BAA-461 / DSM 12804 / CCUG 43448 / CIP 107267 / Se-1111R</strain>
    </source>
</reference>
<dbReference type="STRING" id="94624.Bpet4830"/>
<evidence type="ECO:0008006" key="3">
    <source>
        <dbReference type="Google" id="ProtNLM"/>
    </source>
</evidence>
<evidence type="ECO:0000313" key="1">
    <source>
        <dbReference type="EMBL" id="CAP45182.1"/>
    </source>
</evidence>
<gene>
    <name evidence="1" type="ordered locus">Bpet4830</name>
</gene>
<dbReference type="EMBL" id="AM902716">
    <property type="protein sequence ID" value="CAP45182.1"/>
    <property type="molecule type" value="Genomic_DNA"/>
</dbReference>
<sequence length="354" mass="40053">MKIAYLTFESPADKSGVGKKIRMQAGYWRANGNDVRHFLLSRPAGRPQAQDIEYLFDDEVRGKPTLAAWRSNQHIRQALQHWSPDVLYMRQMLWWPGAVGAFDVAPMVIEFNSIALHEYRQQSMLKYGLELGSRSFLSNHAGGIVSVTSEIDRSVKAKKPLRIMIGNGYDVANTPMRLPPRNARPQLLFVGSPNQAWHGVDKLQELAYLMPECDFNIVVPGLSLKGPENFICHGALYGQALIDLYQKTDAAFGTLALHRNKMQEATPLKTREYLAHGIPTIIGYNDPDLVGAAYCLRIGNFEDNARQSIAQIRCFLEEWRGRAPDRDDIIGRLDYRVKESTRLAFFKRVLAYAA</sequence>
<dbReference type="AlphaFoldDB" id="A9IHB7"/>
<accession>A9IHB7</accession>
<dbReference type="Gene3D" id="3.40.50.2000">
    <property type="entry name" value="Glycogen Phosphorylase B"/>
    <property type="match status" value="2"/>
</dbReference>
<organism evidence="1 2">
    <name type="scientific">Bordetella petrii (strain ATCC BAA-461 / DSM 12804 / CCUG 43448 / CIP 107267 / Se-1111R)</name>
    <dbReference type="NCBI Taxonomy" id="340100"/>
    <lineage>
        <taxon>Bacteria</taxon>
        <taxon>Pseudomonadati</taxon>
        <taxon>Pseudomonadota</taxon>
        <taxon>Betaproteobacteria</taxon>
        <taxon>Burkholderiales</taxon>
        <taxon>Alcaligenaceae</taxon>
        <taxon>Bordetella</taxon>
    </lineage>
</organism>